<dbReference type="InterPro" id="IPR057823">
    <property type="entry name" value="WWE_RCD1"/>
</dbReference>
<sequence length="739" mass="82992">MDQHRQCLLLCSHRKNGEEGSIQSGQLVGAGLLLENGWLLLAWEKKDKKRRGEMLLLAGRGRRGLLVGEKWCWLPEEHKMLSGRSRLAAELLESGVTAGLGGWERRGVRVDVVAGEEEGESEELICWVASNADFTDEIFSPGPVKMEQNIVKVLDKGKRHDLKRKRDSSMAFTADGHGLTTHEHIGGQSYARACTITECKSNLGCYQGNYIVKNYCNFTKSGSPRRVLFYENDEWKDFPTKVINAVQENFNMKKTITEANYLGQQILLDFIHLVSIMLQTGLMKPIAWIDDCGKCFFPESYANRYTSNRCHCSDKEDQTHTCSKPNGAYVKNVDLHMSISAAESSTSVADDEVLPNFKRVKSEQISATDQNNCADINEAVGENEMGCAFHLDIPAFETYLQVPNGGHQLNRAVQKMLLQGLGRVIDEKDIVGIYRTPLTNILGRVRFNLFQAQVENTKRIRGNANVRYAWLASSKDAMEEMMSHGVLKQPVQKRLYGNGIHLAPANCSDICASYADVDKIGATHLMLCRIVMGNVELIHSGSEQSHPTNDNFDTGIDNLQKPKHYIIWDINMNTHIYAEYVVTFKMTNKLKAFLNWKNSGSHAFAIQNSSSSDCQLQEKVFQSTPEFGNHSQDPVAGKVPRVPTSPWMPFSMLFAAISTKVPSEDMDLVHTHYDDFKKRKISRIDLVKKLRQIIGDKLLVSTIVRLQHKFGLFNSRLVIGKHIVGAEHVTGKMFSSAIN</sequence>
<keyword evidence="8" id="KW-1185">Reference proteome</keyword>
<proteinExistence type="predicted"/>
<evidence type="ECO:0000259" key="5">
    <source>
        <dbReference type="PROSITE" id="PS51059"/>
    </source>
</evidence>
<protein>
    <recommendedName>
        <fullName evidence="9">PARP</fullName>
    </recommendedName>
</protein>
<dbReference type="Gene3D" id="3.90.228.10">
    <property type="match status" value="1"/>
</dbReference>
<dbReference type="InterPro" id="IPR044964">
    <property type="entry name" value="RCD1/SRO1-5"/>
</dbReference>
<dbReference type="Pfam" id="PF23467">
    <property type="entry name" value="WWE_5"/>
    <property type="match status" value="1"/>
</dbReference>
<gene>
    <name evidence="7" type="ORF">ZIOFF_005820</name>
</gene>
<keyword evidence="4" id="KW-0539">Nucleus</keyword>
<dbReference type="InterPro" id="IPR022003">
    <property type="entry name" value="RST"/>
</dbReference>
<evidence type="ECO:0000313" key="8">
    <source>
        <dbReference type="Proteomes" id="UP000734854"/>
    </source>
</evidence>
<dbReference type="PANTHER" id="PTHR32263:SF5">
    <property type="entry name" value="INACTIVE POLY [ADP-RIBOSE] POLYMERASE SRO1-RELATED"/>
    <property type="match status" value="1"/>
</dbReference>
<dbReference type="EMBL" id="JACMSC010000002">
    <property type="protein sequence ID" value="KAG6531983.1"/>
    <property type="molecule type" value="Genomic_DNA"/>
</dbReference>
<dbReference type="SUPFAM" id="SSF56399">
    <property type="entry name" value="ADP-ribosylation"/>
    <property type="match status" value="1"/>
</dbReference>
<name>A0A8J5HRC7_ZINOF</name>
<reference evidence="7 8" key="1">
    <citation type="submission" date="2020-08" db="EMBL/GenBank/DDBJ databases">
        <title>Plant Genome Project.</title>
        <authorList>
            <person name="Zhang R.-G."/>
        </authorList>
    </citation>
    <scope>NUCLEOTIDE SEQUENCE [LARGE SCALE GENOMIC DNA]</scope>
    <source>
        <tissue evidence="7">Rhizome</tissue>
    </source>
</reference>
<dbReference type="GO" id="GO:0005634">
    <property type="term" value="C:nucleus"/>
    <property type="evidence" value="ECO:0007669"/>
    <property type="project" value="UniProtKB-SubCell"/>
</dbReference>
<comment type="subcellular location">
    <subcellularLocation>
        <location evidence="1">Nucleus</location>
    </subcellularLocation>
</comment>
<evidence type="ECO:0008006" key="9">
    <source>
        <dbReference type="Google" id="ProtNLM"/>
    </source>
</evidence>
<dbReference type="PANTHER" id="PTHR32263">
    <property type="entry name" value="INACTIVE POLY [ADP-RIBOSE] POLYMERASE SRO4-RELATED"/>
    <property type="match status" value="1"/>
</dbReference>
<evidence type="ECO:0000256" key="2">
    <source>
        <dbReference type="ARBA" id="ARBA00022473"/>
    </source>
</evidence>
<evidence type="ECO:0000313" key="7">
    <source>
        <dbReference type="EMBL" id="KAG6531983.1"/>
    </source>
</evidence>
<evidence type="ECO:0000259" key="6">
    <source>
        <dbReference type="PROSITE" id="PS51879"/>
    </source>
</evidence>
<evidence type="ECO:0000256" key="1">
    <source>
        <dbReference type="ARBA" id="ARBA00004123"/>
    </source>
</evidence>
<dbReference type="Pfam" id="PF12174">
    <property type="entry name" value="RST"/>
    <property type="match status" value="1"/>
</dbReference>
<organism evidence="7 8">
    <name type="scientific">Zingiber officinale</name>
    <name type="common">Ginger</name>
    <name type="synonym">Amomum zingiber</name>
    <dbReference type="NCBI Taxonomy" id="94328"/>
    <lineage>
        <taxon>Eukaryota</taxon>
        <taxon>Viridiplantae</taxon>
        <taxon>Streptophyta</taxon>
        <taxon>Embryophyta</taxon>
        <taxon>Tracheophyta</taxon>
        <taxon>Spermatophyta</taxon>
        <taxon>Magnoliopsida</taxon>
        <taxon>Liliopsida</taxon>
        <taxon>Zingiberales</taxon>
        <taxon>Zingiberaceae</taxon>
        <taxon>Zingiber</taxon>
    </lineage>
</organism>
<accession>A0A8J5HRC7</accession>
<evidence type="ECO:0000256" key="3">
    <source>
        <dbReference type="ARBA" id="ARBA00023016"/>
    </source>
</evidence>
<dbReference type="GO" id="GO:0003950">
    <property type="term" value="F:NAD+ poly-ADP-ribosyltransferase activity"/>
    <property type="evidence" value="ECO:0007669"/>
    <property type="project" value="InterPro"/>
</dbReference>
<dbReference type="AlphaFoldDB" id="A0A8J5HRC7"/>
<comment type="caution">
    <text evidence="7">The sequence shown here is derived from an EMBL/GenBank/DDBJ whole genome shotgun (WGS) entry which is preliminary data.</text>
</comment>
<feature type="domain" description="PARP catalytic" evidence="5">
    <location>
        <begin position="387"/>
        <end position="605"/>
    </location>
</feature>
<keyword evidence="2" id="KW-0217">Developmental protein</keyword>
<keyword evidence="3" id="KW-0346">Stress response</keyword>
<dbReference type="InterPro" id="IPR012317">
    <property type="entry name" value="Poly(ADP-ribose)pol_cat_dom"/>
</dbReference>
<dbReference type="PROSITE" id="PS51879">
    <property type="entry name" value="RST"/>
    <property type="match status" value="1"/>
</dbReference>
<evidence type="ECO:0000256" key="4">
    <source>
        <dbReference type="ARBA" id="ARBA00023242"/>
    </source>
</evidence>
<dbReference type="Proteomes" id="UP000734854">
    <property type="component" value="Unassembled WGS sequence"/>
</dbReference>
<feature type="domain" description="RST" evidence="6">
    <location>
        <begin position="641"/>
        <end position="712"/>
    </location>
</feature>
<dbReference type="PROSITE" id="PS51059">
    <property type="entry name" value="PARP_CATALYTIC"/>
    <property type="match status" value="1"/>
</dbReference>